<sequence length="418" mass="45640">MTKKTALLLLSLCLVLSGVSAQKQVKLVIAGRDGDYGNAMQVAVDAYMAKNPNVKFDVLKLSGDDVYQKTVIDLKSGTGTYDLILIDDPKVLQYQRAGWLTDLDAMFKKSGKTVDSDFISTVMDLCRYPNNAKGKLYSLPFVGNVSLFAYRADLFAKYGLSAPKTWDDVLVAAKTISEKESGVDGISFRGVKGNPILTAFLPIFWSFGADFTDASGNPTVNSPEAVKALKFFLELAKYGPKSTPMNNTAQVRDGLLAGTVGIAPEVWPAWLGKIDDPNESKVAGKVKITKHPEEVKKSSPMIGIWHIAIPAASRNKDAAFDFLTFLTSRETQKLMVLKAGLPPSRVSVFEDKEILAKYPWYPAISDALENGVARPRTLYWAEIENTMGGLIQEALIGQKTAEQALNEANAKIAEILKQ</sequence>
<dbReference type="InterPro" id="IPR050490">
    <property type="entry name" value="Bact_solute-bd_prot1"/>
</dbReference>
<protein>
    <submittedName>
        <fullName evidence="4">Extracellular solute-binding protein family 1</fullName>
    </submittedName>
</protein>
<dbReference type="Gene3D" id="3.40.190.10">
    <property type="entry name" value="Periplasmic binding protein-like II"/>
    <property type="match status" value="2"/>
</dbReference>
<evidence type="ECO:0000256" key="3">
    <source>
        <dbReference type="SAM" id="SignalP"/>
    </source>
</evidence>
<reference evidence="4" key="1">
    <citation type="submission" date="2017-02" db="EMBL/GenBank/DDBJ databases">
        <authorList>
            <person name="Regsiter A."/>
            <person name="William W."/>
        </authorList>
    </citation>
    <scope>NUCLEOTIDE SEQUENCE</scope>
    <source>
        <strain evidence="4">BdmA 4</strain>
    </source>
</reference>
<organism evidence="4">
    <name type="scientific">uncultured spirochete</name>
    <dbReference type="NCBI Taxonomy" id="156406"/>
    <lineage>
        <taxon>Bacteria</taxon>
        <taxon>Pseudomonadati</taxon>
        <taxon>Spirochaetota</taxon>
        <taxon>Spirochaetia</taxon>
        <taxon>Spirochaetales</taxon>
        <taxon>environmental samples</taxon>
    </lineage>
</organism>
<feature type="chain" id="PRO_5017968082" evidence="3">
    <location>
        <begin position="22"/>
        <end position="418"/>
    </location>
</feature>
<feature type="signal peptide" evidence="3">
    <location>
        <begin position="1"/>
        <end position="21"/>
    </location>
</feature>
<dbReference type="SUPFAM" id="SSF53850">
    <property type="entry name" value="Periplasmic binding protein-like II"/>
    <property type="match status" value="1"/>
</dbReference>
<gene>
    <name evidence="4" type="ORF">SPIRO4BDMA_50320</name>
</gene>
<dbReference type="GO" id="GO:0042597">
    <property type="term" value="C:periplasmic space"/>
    <property type="evidence" value="ECO:0007669"/>
    <property type="project" value="UniProtKB-SubCell"/>
</dbReference>
<evidence type="ECO:0000256" key="1">
    <source>
        <dbReference type="ARBA" id="ARBA00004418"/>
    </source>
</evidence>
<dbReference type="EMBL" id="FWDO01000005">
    <property type="protein sequence ID" value="SLM18805.1"/>
    <property type="molecule type" value="Genomic_DNA"/>
</dbReference>
<comment type="similarity">
    <text evidence="2">Belongs to the bacterial solute-binding protein 1 family.</text>
</comment>
<dbReference type="CDD" id="cd14750">
    <property type="entry name" value="PBP2_TMBP"/>
    <property type="match status" value="1"/>
</dbReference>
<dbReference type="InterPro" id="IPR006059">
    <property type="entry name" value="SBP"/>
</dbReference>
<dbReference type="PANTHER" id="PTHR43649">
    <property type="entry name" value="ARABINOSE-BINDING PROTEIN-RELATED"/>
    <property type="match status" value="1"/>
</dbReference>
<name>A0A3P3XR85_9SPIR</name>
<evidence type="ECO:0000313" key="4">
    <source>
        <dbReference type="EMBL" id="SLM18805.1"/>
    </source>
</evidence>
<keyword evidence="3" id="KW-0732">Signal</keyword>
<dbReference type="PANTHER" id="PTHR43649:SF12">
    <property type="entry name" value="DIACETYLCHITOBIOSE BINDING PROTEIN DASA"/>
    <property type="match status" value="1"/>
</dbReference>
<evidence type="ECO:0000256" key="2">
    <source>
        <dbReference type="ARBA" id="ARBA00008520"/>
    </source>
</evidence>
<dbReference type="AlphaFoldDB" id="A0A3P3XR85"/>
<comment type="subcellular location">
    <subcellularLocation>
        <location evidence="1">Periplasm</location>
    </subcellularLocation>
</comment>
<dbReference type="Pfam" id="PF01547">
    <property type="entry name" value="SBP_bac_1"/>
    <property type="match status" value="1"/>
</dbReference>
<accession>A0A3P3XR85</accession>
<proteinExistence type="inferred from homology"/>